<dbReference type="InterPro" id="IPR053384">
    <property type="entry name" value="SAM-dep_methyltransferase"/>
</dbReference>
<reference evidence="4 5" key="1">
    <citation type="journal article" date="2016" name="Nat. Commun.">
        <title>Thousands of microbial genomes shed light on interconnected biogeochemical processes in an aquifer system.</title>
        <authorList>
            <person name="Anantharaman K."/>
            <person name="Brown C.T."/>
            <person name="Hug L.A."/>
            <person name="Sharon I."/>
            <person name="Castelle C.J."/>
            <person name="Probst A.J."/>
            <person name="Thomas B.C."/>
            <person name="Singh A."/>
            <person name="Wilkins M.J."/>
            <person name="Karaoz U."/>
            <person name="Brodie E.L."/>
            <person name="Williams K.H."/>
            <person name="Hubbard S.S."/>
            <person name="Banfield J.F."/>
        </authorList>
    </citation>
    <scope>NUCLEOTIDE SEQUENCE [LARGE SCALE GENOMIC DNA]</scope>
</reference>
<keyword evidence="3" id="KW-0949">S-adenosyl-L-methionine</keyword>
<organism evidence="4 5">
    <name type="scientific">Candidatus Roizmanbacteria bacterium RIFCSPHIGHO2_01_FULL_39_8</name>
    <dbReference type="NCBI Taxonomy" id="1802033"/>
    <lineage>
        <taxon>Bacteria</taxon>
        <taxon>Candidatus Roizmaniibacteriota</taxon>
    </lineage>
</organism>
<name>A0A1F7GTT2_9BACT</name>
<dbReference type="InterPro" id="IPR029063">
    <property type="entry name" value="SAM-dependent_MTases_sf"/>
</dbReference>
<dbReference type="EMBL" id="MFZI01000001">
    <property type="protein sequence ID" value="OGK22303.1"/>
    <property type="molecule type" value="Genomic_DNA"/>
</dbReference>
<dbReference type="Proteomes" id="UP000177026">
    <property type="component" value="Unassembled WGS sequence"/>
</dbReference>
<gene>
    <name evidence="4" type="ORF">A2866_05315</name>
</gene>
<evidence type="ECO:0000313" key="5">
    <source>
        <dbReference type="Proteomes" id="UP000177026"/>
    </source>
</evidence>
<dbReference type="SUPFAM" id="SSF53335">
    <property type="entry name" value="S-adenosyl-L-methionine-dependent methyltransferases"/>
    <property type="match status" value="1"/>
</dbReference>
<dbReference type="Gene3D" id="3.40.50.150">
    <property type="entry name" value="Vaccinia Virus protein VP39"/>
    <property type="match status" value="1"/>
</dbReference>
<dbReference type="GO" id="GO:0005829">
    <property type="term" value="C:cytosol"/>
    <property type="evidence" value="ECO:0007669"/>
    <property type="project" value="TreeGrafter"/>
</dbReference>
<dbReference type="PANTHER" id="PTHR10867:SF17">
    <property type="entry name" value="NICOTINAMIDE N-METHYLTRANSFERASE"/>
    <property type="match status" value="1"/>
</dbReference>
<evidence type="ECO:0000256" key="3">
    <source>
        <dbReference type="ARBA" id="ARBA00022691"/>
    </source>
</evidence>
<dbReference type="PANTHER" id="PTHR10867">
    <property type="entry name" value="NNMT/PNMT/TEMT FAMILY MEMBER"/>
    <property type="match status" value="1"/>
</dbReference>
<evidence type="ECO:0000256" key="2">
    <source>
        <dbReference type="ARBA" id="ARBA00022679"/>
    </source>
</evidence>
<evidence type="ECO:0008006" key="6">
    <source>
        <dbReference type="Google" id="ProtNLM"/>
    </source>
</evidence>
<sequence length="262" mass="30643">MRLQKIDSSFSSFEPRDYLNEYYSRIGTENETLLRFFNSSYKKAEKNGLMLEFSGGPTIYPLISAAPVMKEIHFADFLDKNLLEVQKWQNRSVEAFDWTIFFRKALEIEGKINVKKNDIYKRESLLRSKLTKFLHCDAFDQNPLGKNYRQIYDLLNVNFVPDSVAKSKEVWKKLIKNICSLIKPRGLLVMSALKDATYWKAGSKFFPAVHIDEDDLKRLLKSLYFKILTLFTIPAEVVDEKAENFEGYKGMIFLTAKKEFDF</sequence>
<dbReference type="PROSITE" id="PS51681">
    <property type="entry name" value="SAM_MT_NNMT_PNMT_TEMT"/>
    <property type="match status" value="1"/>
</dbReference>
<dbReference type="GO" id="GO:0032259">
    <property type="term" value="P:methylation"/>
    <property type="evidence" value="ECO:0007669"/>
    <property type="project" value="UniProtKB-KW"/>
</dbReference>
<dbReference type="Pfam" id="PF01234">
    <property type="entry name" value="NNMT_PNMT_TEMT"/>
    <property type="match status" value="1"/>
</dbReference>
<evidence type="ECO:0000313" key="4">
    <source>
        <dbReference type="EMBL" id="OGK22303.1"/>
    </source>
</evidence>
<comment type="caution">
    <text evidence="4">The sequence shown here is derived from an EMBL/GenBank/DDBJ whole genome shotgun (WGS) entry which is preliminary data.</text>
</comment>
<dbReference type="AlphaFoldDB" id="A0A1F7GTT2"/>
<keyword evidence="1" id="KW-0489">Methyltransferase</keyword>
<keyword evidence="2" id="KW-0808">Transferase</keyword>
<dbReference type="GO" id="GO:0008170">
    <property type="term" value="F:N-methyltransferase activity"/>
    <property type="evidence" value="ECO:0007669"/>
    <property type="project" value="TreeGrafter"/>
</dbReference>
<dbReference type="InterPro" id="IPR000940">
    <property type="entry name" value="NNMT_TEMT_trans"/>
</dbReference>
<accession>A0A1F7GTT2</accession>
<protein>
    <recommendedName>
        <fullName evidence="6">Methyltransferase type 11 domain-containing protein</fullName>
    </recommendedName>
</protein>
<dbReference type="NCBIfam" id="NF041360">
    <property type="entry name" value="GntF_guanitoxin"/>
    <property type="match status" value="1"/>
</dbReference>
<proteinExistence type="predicted"/>
<evidence type="ECO:0000256" key="1">
    <source>
        <dbReference type="ARBA" id="ARBA00022603"/>
    </source>
</evidence>